<dbReference type="STRING" id="679937.Bcop_0208"/>
<dbReference type="SUPFAM" id="SSF52266">
    <property type="entry name" value="SGNH hydrolase"/>
    <property type="match status" value="1"/>
</dbReference>
<evidence type="ECO:0000313" key="3">
    <source>
        <dbReference type="Proteomes" id="UP000018439"/>
    </source>
</evidence>
<accession>F3ZPY5</accession>
<feature type="domain" description="SGNH hydrolase-type esterase" evidence="1">
    <location>
        <begin position="102"/>
        <end position="275"/>
    </location>
</feature>
<name>F3ZPY5_9BACE</name>
<dbReference type="EMBL" id="CM001167">
    <property type="protein sequence ID" value="EGJ70427.1"/>
    <property type="molecule type" value="Genomic_DNA"/>
</dbReference>
<dbReference type="InterPro" id="IPR013830">
    <property type="entry name" value="SGNH_hydro"/>
</dbReference>
<reference evidence="2 3" key="1">
    <citation type="journal article" date="2011" name="Stand. Genomic Sci.">
        <title>Non-contiguous finished genome sequence of Bacteroides coprosuis type strain (PC139).</title>
        <authorList>
            <person name="Land M."/>
            <person name="Held B."/>
            <person name="Gronow S."/>
            <person name="Abt B."/>
            <person name="Lucas S."/>
            <person name="Del Rio T.G."/>
            <person name="Nolan M."/>
            <person name="Tice H."/>
            <person name="Cheng J.F."/>
            <person name="Pitluck S."/>
            <person name="Liolios K."/>
            <person name="Pagani I."/>
            <person name="Ivanova N."/>
            <person name="Mavromatis K."/>
            <person name="Mikhailova N."/>
            <person name="Pati A."/>
            <person name="Tapia R."/>
            <person name="Han C."/>
            <person name="Goodwin L."/>
            <person name="Chen A."/>
            <person name="Palaniappan K."/>
            <person name="Hauser L."/>
            <person name="Brambilla E.M."/>
            <person name="Rohde M."/>
            <person name="Goker M."/>
            <person name="Detter J.C."/>
            <person name="Woyke T."/>
            <person name="Bristow J."/>
            <person name="Eisen J.A."/>
            <person name="Markowitz V."/>
            <person name="Hugenholtz P."/>
            <person name="Kyrpides N.C."/>
            <person name="Klenk H.P."/>
            <person name="Lapidus A."/>
        </authorList>
    </citation>
    <scope>NUCLEOTIDE SEQUENCE [LARGE SCALE GENOMIC DNA]</scope>
    <source>
        <strain evidence="2 3">DSM 18011</strain>
    </source>
</reference>
<proteinExistence type="predicted"/>
<dbReference type="PANTHER" id="PTHR30383:SF29">
    <property type="entry name" value="SGNH HYDROLASE-TYPE ESTERASE DOMAIN-CONTAINING PROTEIN"/>
    <property type="match status" value="1"/>
</dbReference>
<dbReference type="AlphaFoldDB" id="F3ZPY5"/>
<protein>
    <submittedName>
        <fullName evidence="2">Lipolytic protein G-D-S-L family</fullName>
    </submittedName>
</protein>
<dbReference type="InterPro" id="IPR036514">
    <property type="entry name" value="SGNH_hydro_sf"/>
</dbReference>
<dbReference type="eggNOG" id="COG2755">
    <property type="taxonomic scope" value="Bacteria"/>
</dbReference>
<dbReference type="Proteomes" id="UP000018439">
    <property type="component" value="Chromosome"/>
</dbReference>
<dbReference type="HOGENOM" id="CLU_026695_0_0_10"/>
<gene>
    <name evidence="2" type="ORF">Bcop_0208</name>
</gene>
<dbReference type="CDD" id="cd01825">
    <property type="entry name" value="SGNH_hydrolase_peri1"/>
    <property type="match status" value="1"/>
</dbReference>
<evidence type="ECO:0000259" key="1">
    <source>
        <dbReference type="Pfam" id="PF13472"/>
    </source>
</evidence>
<dbReference type="GO" id="GO:0016788">
    <property type="term" value="F:hydrolase activity, acting on ester bonds"/>
    <property type="evidence" value="ECO:0007669"/>
    <property type="project" value="UniProtKB-ARBA"/>
</dbReference>
<dbReference type="Gene3D" id="3.40.50.1110">
    <property type="entry name" value="SGNH hydrolase"/>
    <property type="match status" value="1"/>
</dbReference>
<organism evidence="2 3">
    <name type="scientific">Bacteroides coprosuis DSM 18011</name>
    <dbReference type="NCBI Taxonomy" id="679937"/>
    <lineage>
        <taxon>Bacteria</taxon>
        <taxon>Pseudomonadati</taxon>
        <taxon>Bacteroidota</taxon>
        <taxon>Bacteroidia</taxon>
        <taxon>Bacteroidales</taxon>
        <taxon>Bacteroidaceae</taxon>
        <taxon>Bacteroides</taxon>
    </lineage>
</organism>
<keyword evidence="3" id="KW-1185">Reference proteome</keyword>
<dbReference type="Pfam" id="PF13472">
    <property type="entry name" value="Lipase_GDSL_2"/>
    <property type="match status" value="1"/>
</dbReference>
<sequence length="294" mass="34064">MRVSKIHIIILALFGMVFSIQAQDAFPLHPPMHRSPAPILPMTNWAQPLDLSDFKASIPSLFKGLSENRIIDSKHSLESFFYKLRLSREGVLKDSVRVLHVGDSHIRGHFFTESIARKLSSYFSSLWYDDFGINGAVARSFNRPDRLDRIKEFQPDLLILSFGTNESHNRRYDPNIHYRQLDELVHEIRALLPDIPIILTTPPGSYERKGRRVYKINPRTDKAVQIIKNYAMDKKMAYWDLFTVVGGSQFACDNWSKAKLLRPDHIHYLPEGYELQADLFCEAIIKAYNEYIIL</sequence>
<dbReference type="PANTHER" id="PTHR30383">
    <property type="entry name" value="THIOESTERASE 1/PROTEASE 1/LYSOPHOSPHOLIPASE L1"/>
    <property type="match status" value="1"/>
</dbReference>
<dbReference type="InterPro" id="IPR051532">
    <property type="entry name" value="Ester_Hydrolysis_Enzymes"/>
</dbReference>
<evidence type="ECO:0000313" key="2">
    <source>
        <dbReference type="EMBL" id="EGJ70427.1"/>
    </source>
</evidence>